<feature type="active site" description="Nucleophile" evidence="3">
    <location>
        <position position="367"/>
    </location>
</feature>
<comment type="subunit">
    <text evidence="3">Homodimer.</text>
</comment>
<dbReference type="Pfam" id="PF04996">
    <property type="entry name" value="AstB"/>
    <property type="match status" value="1"/>
</dbReference>
<gene>
    <name evidence="3" type="primary">astB</name>
    <name evidence="5" type="ORF">SAMN02745129_4291</name>
</gene>
<dbReference type="Gene3D" id="3.75.10.20">
    <property type="entry name" value="Succinylarginine dihydrolase"/>
    <property type="match status" value="1"/>
</dbReference>
<dbReference type="PANTHER" id="PTHR30420:SF2">
    <property type="entry name" value="N-SUCCINYLARGININE DIHYDROLASE"/>
    <property type="match status" value="1"/>
</dbReference>
<evidence type="ECO:0000256" key="2">
    <source>
        <dbReference type="ARBA" id="ARBA00022801"/>
    </source>
</evidence>
<evidence type="ECO:0000256" key="1">
    <source>
        <dbReference type="ARBA" id="ARBA00022503"/>
    </source>
</evidence>
<dbReference type="EMBL" id="FQXG01000008">
    <property type="protein sequence ID" value="SHI14201.1"/>
    <property type="molecule type" value="Genomic_DNA"/>
</dbReference>
<dbReference type="HAMAP" id="MF_01172">
    <property type="entry name" value="AstB"/>
    <property type="match status" value="1"/>
</dbReference>
<feature type="binding site" evidence="3">
    <location>
        <begin position="18"/>
        <end position="27"/>
    </location>
    <ligand>
        <name>substrate</name>
    </ligand>
</feature>
<keyword evidence="1 3" id="KW-0056">Arginine metabolism</keyword>
<feature type="binding site" evidence="3">
    <location>
        <position position="213"/>
    </location>
    <ligand>
        <name>substrate</name>
    </ligand>
</feature>
<feature type="binding site" evidence="3">
    <location>
        <position position="361"/>
    </location>
    <ligand>
        <name>substrate</name>
    </ligand>
</feature>
<reference evidence="5 6" key="1">
    <citation type="submission" date="2016-11" db="EMBL/GenBank/DDBJ databases">
        <authorList>
            <person name="Jaros S."/>
            <person name="Januszkiewicz K."/>
            <person name="Wedrychowicz H."/>
        </authorList>
    </citation>
    <scope>NUCLEOTIDE SEQUENCE [LARGE SCALE GENOMIC DNA]</scope>
    <source>
        <strain evidence="5 6">DSM 16917</strain>
    </source>
</reference>
<dbReference type="UniPathway" id="UPA00185">
    <property type="reaction ID" value="UER00280"/>
</dbReference>
<dbReference type="OrthoDB" id="248552at2"/>
<dbReference type="GO" id="GO:0009015">
    <property type="term" value="F:N-succinylarginine dihydrolase activity"/>
    <property type="evidence" value="ECO:0007669"/>
    <property type="project" value="UniProtKB-UniRule"/>
</dbReference>
<dbReference type="PANTHER" id="PTHR30420">
    <property type="entry name" value="N-SUCCINYLARGININE DIHYDROLASE"/>
    <property type="match status" value="1"/>
</dbReference>
<evidence type="ECO:0000256" key="4">
    <source>
        <dbReference type="NCBIfam" id="TIGR03241"/>
    </source>
</evidence>
<dbReference type="NCBIfam" id="TIGR03241">
    <property type="entry name" value="arg_catab_astB"/>
    <property type="match status" value="1"/>
</dbReference>
<dbReference type="GO" id="GO:0019544">
    <property type="term" value="P:L-arginine catabolic process to L-glutamate"/>
    <property type="evidence" value="ECO:0007669"/>
    <property type="project" value="UniProtKB-UniRule"/>
</dbReference>
<dbReference type="InterPro" id="IPR007079">
    <property type="entry name" value="SuccinylArg_d-Hdrlase_AstB"/>
</dbReference>
<sequence>MHLEANFDGLVGPSHNYAGLSYGNIASQSNAQAHSNPKAAALQGLAKMHALHQLGLVQGILPPQSRPDTQFLRQLGFSGNDGQVLQQAHRDAPHLLLAGYSASSMWSANAATVSPSADSADGKVHFTPANLVNKLHRAIEHEQTGRTLQAVFPQGQHFQHHPALPSHDNLGDEGAANHTRLCQDYGQQGLQLFVYGRSAYDTSRPAPRRFPARQTLEASQAIARSHQLDPEHTLFVQQNPDLIDQGVFHNDVIAVGNQNLMFFHQQAFYQQSKALAEIQARFAGELHLVEVPTDAVSVEAAVKSYLFNTQVVTLPSGEMAIIAPTECQEEASVARYLGQLVDQNTPIRQVIHFDVKQSMQNGGGPACLRLRVVLSEAERAAVNPACLMNDNQYTALSAWVDKHYRDRLSFDDLRDPSLLVENQTALDELTQLMQLGSLYPFQR</sequence>
<comment type="similarity">
    <text evidence="3">Belongs to the succinylarginine dihydrolase family.</text>
</comment>
<dbReference type="EC" id="3.5.3.23" evidence="3 4"/>
<name>A0A1M5YQG4_9GAMM</name>
<dbReference type="InterPro" id="IPR037031">
    <property type="entry name" value="AstB_sf"/>
</dbReference>
<comment type="catalytic activity">
    <reaction evidence="3">
        <text>N(2)-succinyl-L-arginine + 2 H2O + 2 H(+) = N(2)-succinyl-L-ornithine + 2 NH4(+) + CO2</text>
        <dbReference type="Rhea" id="RHEA:19533"/>
        <dbReference type="ChEBI" id="CHEBI:15377"/>
        <dbReference type="ChEBI" id="CHEBI:15378"/>
        <dbReference type="ChEBI" id="CHEBI:16526"/>
        <dbReference type="ChEBI" id="CHEBI:28938"/>
        <dbReference type="ChEBI" id="CHEBI:58241"/>
        <dbReference type="ChEBI" id="CHEBI:58514"/>
        <dbReference type="EC" id="3.5.3.23"/>
    </reaction>
</comment>
<organism evidence="5 6">
    <name type="scientific">Ferrimonas marina</name>
    <dbReference type="NCBI Taxonomy" id="299255"/>
    <lineage>
        <taxon>Bacteria</taxon>
        <taxon>Pseudomonadati</taxon>
        <taxon>Pseudomonadota</taxon>
        <taxon>Gammaproteobacteria</taxon>
        <taxon>Alteromonadales</taxon>
        <taxon>Ferrimonadaceae</taxon>
        <taxon>Ferrimonas</taxon>
    </lineage>
</organism>
<evidence type="ECO:0000256" key="3">
    <source>
        <dbReference type="HAMAP-Rule" id="MF_01172"/>
    </source>
</evidence>
<comment type="pathway">
    <text evidence="3">Amino-acid degradation; L-arginine degradation via AST pathway; L-glutamate and succinate from L-arginine: step 2/5.</text>
</comment>
<dbReference type="STRING" id="299255.SAMN02745129_4291"/>
<feature type="active site" evidence="3">
    <location>
        <position position="249"/>
    </location>
</feature>
<comment type="function">
    <text evidence="3">Catalyzes the hydrolysis of N(2)-succinylarginine into N(2)-succinylornithine, ammonia and CO(2).</text>
</comment>
<evidence type="ECO:0000313" key="6">
    <source>
        <dbReference type="Proteomes" id="UP000184268"/>
    </source>
</evidence>
<dbReference type="SUPFAM" id="SSF55909">
    <property type="entry name" value="Pentein"/>
    <property type="match status" value="1"/>
</dbReference>
<proteinExistence type="inferred from homology"/>
<evidence type="ECO:0000313" key="5">
    <source>
        <dbReference type="EMBL" id="SHI14201.1"/>
    </source>
</evidence>
<dbReference type="RefSeq" id="WP_067660362.1">
    <property type="nucleotide sequence ID" value="NZ_FQXG01000008.1"/>
</dbReference>
<dbReference type="GO" id="GO:0019545">
    <property type="term" value="P:L-arginine catabolic process to succinate"/>
    <property type="evidence" value="ECO:0007669"/>
    <property type="project" value="UniProtKB-UniRule"/>
</dbReference>
<feature type="binding site" evidence="3">
    <location>
        <position position="109"/>
    </location>
    <ligand>
        <name>substrate</name>
    </ligand>
</feature>
<dbReference type="Proteomes" id="UP000184268">
    <property type="component" value="Unassembled WGS sequence"/>
</dbReference>
<keyword evidence="6" id="KW-1185">Reference proteome</keyword>
<feature type="binding site" evidence="3">
    <location>
        <position position="251"/>
    </location>
    <ligand>
        <name>substrate</name>
    </ligand>
</feature>
<dbReference type="AlphaFoldDB" id="A0A1M5YQG4"/>
<feature type="active site" evidence="3">
    <location>
        <position position="173"/>
    </location>
</feature>
<dbReference type="NCBIfam" id="NF009789">
    <property type="entry name" value="PRK13281.1"/>
    <property type="match status" value="1"/>
</dbReference>
<accession>A0A1M5YQG4</accession>
<protein>
    <recommendedName>
        <fullName evidence="3 4">N-succinylarginine dihydrolase</fullName>
        <ecNumber evidence="3 4">3.5.3.23</ecNumber>
    </recommendedName>
</protein>
<keyword evidence="2 3" id="KW-0378">Hydrolase</keyword>
<feature type="binding site" evidence="3">
    <location>
        <begin position="136"/>
        <end position="137"/>
    </location>
    <ligand>
        <name>substrate</name>
    </ligand>
</feature>